<dbReference type="AlphaFoldDB" id="A0A0P1B7S8"/>
<evidence type="ECO:0000256" key="11">
    <source>
        <dbReference type="ARBA" id="ARBA00023264"/>
    </source>
</evidence>
<sequence length="683" mass="74459">MSTSHGHFTHSAAPTVLFDSHEDDVSMATTRSNQMTASFRILTRSRAATTSSKSQATEVLKGRTNMTAAVDIFCEDPIITEKYQVIRVSEQRHDDVPTPQNIKSAKKIMPEDHALPAESANPFSPISNSGMNHSQTLTTQELMKEKVDEDEKEDQDHQQEMTTSEHQDRSQSPKQSMFGINCWSCCGHSYPNWVLRLCTGLVLVPTIVCGLLFWPIVAASMLTTILMSICTYEHAWLSHRIHKQLLTTYQWYEGSEGSPEAENACIESTRSNASAVCGYVKSEDRDLNHTYFSTAFTQSMPSIPTGTMICSDDGNMTFMNANDKDSFADPVAEAEAMTCSHPPSAIHYLDFEASRGILLETANAVFCGNLWLARIVIAVLCTISWVIVSTVLLPLMAFPVINIPDDLASATFYFWVVNFVAALCVVNCPTISCAISIVIQKAAYEVLLFNTLNCPLVASMECSASPLTSIQTLLLGAMAIILVHALTAHGPANLVVAVTLDLLGYVYVAGALGLLVSMIDPSDSSDTWATIWLGMLIAMWMAQFAGYVCDVIMYRLQLPHIKLLPSHIVVTLNVEASLCGMVVGSLTFVVGGFALNAPGGVVPKILFSIAGVMMAQFGQMLLLLIKKAASVRWSGRLMPGFGGLLDASHAMLFASVVFVKYYFHVVAQATDNMVESGSISMEL</sequence>
<dbReference type="PANTHER" id="PTHR46382">
    <property type="entry name" value="PHOSPHATIDATE CYTIDYLYLTRANSFERASE"/>
    <property type="match status" value="1"/>
</dbReference>
<keyword evidence="10" id="KW-0594">Phospholipid biosynthesis</keyword>
<dbReference type="EMBL" id="CCYD01000116">
    <property type="protein sequence ID" value="CEG50439.1"/>
    <property type="molecule type" value="Genomic_DNA"/>
</dbReference>
<feature type="transmembrane region" description="Helical" evidence="13">
    <location>
        <begin position="605"/>
        <end position="625"/>
    </location>
</feature>
<keyword evidence="5 13" id="KW-0812">Transmembrane</keyword>
<dbReference type="GO" id="GO:0005886">
    <property type="term" value="C:plasma membrane"/>
    <property type="evidence" value="ECO:0007669"/>
    <property type="project" value="UniProtKB-SubCell"/>
</dbReference>
<keyword evidence="15" id="KW-1185">Reference proteome</keyword>
<feature type="region of interest" description="Disordered" evidence="12">
    <location>
        <begin position="145"/>
        <end position="173"/>
    </location>
</feature>
<dbReference type="GeneID" id="36395639"/>
<dbReference type="OMA" id="FCGNLWL"/>
<name>A0A0P1B7S8_PLAHL</name>
<evidence type="ECO:0000256" key="8">
    <source>
        <dbReference type="ARBA" id="ARBA00023098"/>
    </source>
</evidence>
<feature type="transmembrane region" description="Helical" evidence="13">
    <location>
        <begin position="193"/>
        <end position="217"/>
    </location>
</feature>
<feature type="compositionally biased region" description="Basic and acidic residues" evidence="12">
    <location>
        <begin position="145"/>
        <end position="171"/>
    </location>
</feature>
<keyword evidence="4" id="KW-0808">Transferase</keyword>
<dbReference type="Proteomes" id="UP000054928">
    <property type="component" value="Unassembled WGS sequence"/>
</dbReference>
<feature type="transmembrane region" description="Helical" evidence="13">
    <location>
        <begin position="494"/>
        <end position="519"/>
    </location>
</feature>
<accession>A0A0P1B7S8</accession>
<evidence type="ECO:0000313" key="14">
    <source>
        <dbReference type="EMBL" id="CEG50439.1"/>
    </source>
</evidence>
<evidence type="ECO:0000256" key="12">
    <source>
        <dbReference type="SAM" id="MobiDB-lite"/>
    </source>
</evidence>
<comment type="subcellular location">
    <subcellularLocation>
        <location evidence="1">Cell membrane</location>
        <topology evidence="1">Multi-pass membrane protein</topology>
    </subcellularLocation>
</comment>
<dbReference type="GO" id="GO:0004605">
    <property type="term" value="F:phosphatidate cytidylyltransferase activity"/>
    <property type="evidence" value="ECO:0007669"/>
    <property type="project" value="TreeGrafter"/>
</dbReference>
<feature type="transmembrane region" description="Helical" evidence="13">
    <location>
        <begin position="466"/>
        <end position="487"/>
    </location>
</feature>
<evidence type="ECO:0000256" key="2">
    <source>
        <dbReference type="ARBA" id="ARBA00022475"/>
    </source>
</evidence>
<evidence type="ECO:0000256" key="7">
    <source>
        <dbReference type="ARBA" id="ARBA00022989"/>
    </source>
</evidence>
<evidence type="ECO:0000256" key="5">
    <source>
        <dbReference type="ARBA" id="ARBA00022692"/>
    </source>
</evidence>
<dbReference type="GO" id="GO:0016024">
    <property type="term" value="P:CDP-diacylglycerol biosynthetic process"/>
    <property type="evidence" value="ECO:0007669"/>
    <property type="project" value="TreeGrafter"/>
</dbReference>
<evidence type="ECO:0000256" key="6">
    <source>
        <dbReference type="ARBA" id="ARBA00022695"/>
    </source>
</evidence>
<reference evidence="15" key="1">
    <citation type="submission" date="2014-09" db="EMBL/GenBank/DDBJ databases">
        <authorList>
            <person name="Sharma Rahul"/>
            <person name="Thines Marco"/>
        </authorList>
    </citation>
    <scope>NUCLEOTIDE SEQUENCE [LARGE SCALE GENOMIC DNA]</scope>
</reference>
<feature type="transmembrane region" description="Helical" evidence="13">
    <location>
        <begin position="442"/>
        <end position="460"/>
    </location>
</feature>
<evidence type="ECO:0000256" key="10">
    <source>
        <dbReference type="ARBA" id="ARBA00023209"/>
    </source>
</evidence>
<keyword evidence="6" id="KW-0548">Nucleotidyltransferase</keyword>
<organism evidence="14 15">
    <name type="scientific">Plasmopara halstedii</name>
    <name type="common">Downy mildew of sunflower</name>
    <dbReference type="NCBI Taxonomy" id="4781"/>
    <lineage>
        <taxon>Eukaryota</taxon>
        <taxon>Sar</taxon>
        <taxon>Stramenopiles</taxon>
        <taxon>Oomycota</taxon>
        <taxon>Peronosporomycetes</taxon>
        <taxon>Peronosporales</taxon>
        <taxon>Peronosporaceae</taxon>
        <taxon>Plasmopara</taxon>
    </lineage>
</organism>
<keyword evidence="9 13" id="KW-0472">Membrane</keyword>
<dbReference type="RefSeq" id="XP_024586808.1">
    <property type="nucleotide sequence ID" value="XM_024717645.1"/>
</dbReference>
<evidence type="ECO:0000256" key="9">
    <source>
        <dbReference type="ARBA" id="ARBA00023136"/>
    </source>
</evidence>
<dbReference type="PANTHER" id="PTHR46382:SF1">
    <property type="entry name" value="PHOSPHATIDATE CYTIDYLYLTRANSFERASE"/>
    <property type="match status" value="1"/>
</dbReference>
<evidence type="ECO:0000313" key="15">
    <source>
        <dbReference type="Proteomes" id="UP000054928"/>
    </source>
</evidence>
<keyword evidence="11" id="KW-1208">Phospholipid metabolism</keyword>
<feature type="transmembrane region" description="Helical" evidence="13">
    <location>
        <begin position="637"/>
        <end position="663"/>
    </location>
</feature>
<evidence type="ECO:0000256" key="4">
    <source>
        <dbReference type="ARBA" id="ARBA00022679"/>
    </source>
</evidence>
<evidence type="ECO:0000256" key="13">
    <source>
        <dbReference type="SAM" id="Phobius"/>
    </source>
</evidence>
<feature type="transmembrane region" description="Helical" evidence="13">
    <location>
        <begin position="568"/>
        <end position="593"/>
    </location>
</feature>
<evidence type="ECO:0008006" key="16">
    <source>
        <dbReference type="Google" id="ProtNLM"/>
    </source>
</evidence>
<feature type="transmembrane region" description="Helical" evidence="13">
    <location>
        <begin position="412"/>
        <end position="435"/>
    </location>
</feature>
<keyword evidence="7 13" id="KW-1133">Transmembrane helix</keyword>
<evidence type="ECO:0000256" key="1">
    <source>
        <dbReference type="ARBA" id="ARBA00004651"/>
    </source>
</evidence>
<feature type="transmembrane region" description="Helical" evidence="13">
    <location>
        <begin position="375"/>
        <end position="400"/>
    </location>
</feature>
<keyword evidence="2" id="KW-1003">Cell membrane</keyword>
<dbReference type="OrthoDB" id="164191at2759"/>
<keyword evidence="8" id="KW-0443">Lipid metabolism</keyword>
<proteinExistence type="predicted"/>
<evidence type="ECO:0000256" key="3">
    <source>
        <dbReference type="ARBA" id="ARBA00022516"/>
    </source>
</evidence>
<keyword evidence="3" id="KW-0444">Lipid biosynthesis</keyword>
<feature type="transmembrane region" description="Helical" evidence="13">
    <location>
        <begin position="531"/>
        <end position="556"/>
    </location>
</feature>
<protein>
    <recommendedName>
        <fullName evidence="16">Phosphatidate cytidylyltransferase</fullName>
    </recommendedName>
</protein>